<evidence type="ECO:0000256" key="7">
    <source>
        <dbReference type="RuleBase" id="RU363032"/>
    </source>
</evidence>
<keyword evidence="4 7" id="KW-0812">Transmembrane</keyword>
<dbReference type="InterPro" id="IPR000515">
    <property type="entry name" value="MetI-like"/>
</dbReference>
<dbReference type="Pfam" id="PF00528">
    <property type="entry name" value="BPD_transp_1"/>
    <property type="match status" value="1"/>
</dbReference>
<dbReference type="PANTHER" id="PTHR30183:SF3">
    <property type="entry name" value="MOLYBDENUM TRANSPORT SYSTEM PERMEASE PROTEIN MODB"/>
    <property type="match status" value="1"/>
</dbReference>
<evidence type="ECO:0000256" key="2">
    <source>
        <dbReference type="ARBA" id="ARBA00022448"/>
    </source>
</evidence>
<dbReference type="Gene3D" id="1.10.3720.10">
    <property type="entry name" value="MetI-like"/>
    <property type="match status" value="1"/>
</dbReference>
<evidence type="ECO:0000256" key="3">
    <source>
        <dbReference type="ARBA" id="ARBA00022475"/>
    </source>
</evidence>
<dbReference type="RefSeq" id="WP_092373154.1">
    <property type="nucleotide sequence ID" value="NZ_FORX01000004.1"/>
</dbReference>
<evidence type="ECO:0000256" key="1">
    <source>
        <dbReference type="ARBA" id="ARBA00004651"/>
    </source>
</evidence>
<keyword evidence="6 7" id="KW-0472">Membrane</keyword>
<evidence type="ECO:0000256" key="5">
    <source>
        <dbReference type="ARBA" id="ARBA00022989"/>
    </source>
</evidence>
<reference evidence="10" key="1">
    <citation type="submission" date="2016-10" db="EMBL/GenBank/DDBJ databases">
        <authorList>
            <person name="Varghese N."/>
            <person name="Submissions S."/>
        </authorList>
    </citation>
    <scope>NUCLEOTIDE SEQUENCE [LARGE SCALE GENOMIC DNA]</scope>
    <source>
        <strain evidence="10">DSM 5918</strain>
    </source>
</reference>
<keyword evidence="2 7" id="KW-0813">Transport</keyword>
<dbReference type="SUPFAM" id="SSF161098">
    <property type="entry name" value="MetI-like"/>
    <property type="match status" value="1"/>
</dbReference>
<dbReference type="AlphaFoldDB" id="A0A1I3S699"/>
<dbReference type="GO" id="GO:0055085">
    <property type="term" value="P:transmembrane transport"/>
    <property type="evidence" value="ECO:0007669"/>
    <property type="project" value="InterPro"/>
</dbReference>
<dbReference type="EMBL" id="FORX01000004">
    <property type="protein sequence ID" value="SFJ53592.1"/>
    <property type="molecule type" value="Genomic_DNA"/>
</dbReference>
<organism evidence="9 10">
    <name type="scientific">Desulfomicrobium apsheronum</name>
    <dbReference type="NCBI Taxonomy" id="52560"/>
    <lineage>
        <taxon>Bacteria</taxon>
        <taxon>Pseudomonadati</taxon>
        <taxon>Thermodesulfobacteriota</taxon>
        <taxon>Desulfovibrionia</taxon>
        <taxon>Desulfovibrionales</taxon>
        <taxon>Desulfomicrobiaceae</taxon>
        <taxon>Desulfomicrobium</taxon>
    </lineage>
</organism>
<evidence type="ECO:0000313" key="9">
    <source>
        <dbReference type="EMBL" id="SFJ53592.1"/>
    </source>
</evidence>
<dbReference type="Proteomes" id="UP000198635">
    <property type="component" value="Unassembled WGS sequence"/>
</dbReference>
<dbReference type="OrthoDB" id="9795403at2"/>
<feature type="transmembrane region" description="Helical" evidence="7">
    <location>
        <begin position="20"/>
        <end position="40"/>
    </location>
</feature>
<dbReference type="InterPro" id="IPR035906">
    <property type="entry name" value="MetI-like_sf"/>
</dbReference>
<feature type="transmembrane region" description="Helical" evidence="7">
    <location>
        <begin position="85"/>
        <end position="107"/>
    </location>
</feature>
<feature type="domain" description="ABC transmembrane type-1" evidence="8">
    <location>
        <begin position="14"/>
        <end position="212"/>
    </location>
</feature>
<gene>
    <name evidence="9" type="ORF">SAMN04488082_10423</name>
</gene>
<evidence type="ECO:0000259" key="8">
    <source>
        <dbReference type="PROSITE" id="PS50928"/>
    </source>
</evidence>
<feature type="transmembrane region" description="Helical" evidence="7">
    <location>
        <begin position="52"/>
        <end position="73"/>
    </location>
</feature>
<proteinExistence type="inferred from homology"/>
<name>A0A1I3S699_9BACT</name>
<sequence length="220" mass="23311">MTELLTDPRTLGPLILSLKILALAGGILLPLGVLLAYFLCGRPCAARSAVDFLVTVPLVFPPIATGFILLMLLGRNGPLGRVLPIDVVFSSPGLVLASVIAGLPLMVKPVEAALRSQGKRLSEVAAVLGKTQWQTFVLVLLPAIRKSVLSSWLLALCRSMGEVGITLMLGGNIIGKTNTLSLEIYNCVFTGELDRAMVLCAIIATLSGTMLFTLKRMSAI</sequence>
<evidence type="ECO:0000313" key="10">
    <source>
        <dbReference type="Proteomes" id="UP000198635"/>
    </source>
</evidence>
<dbReference type="GO" id="GO:0005886">
    <property type="term" value="C:plasma membrane"/>
    <property type="evidence" value="ECO:0007669"/>
    <property type="project" value="UniProtKB-SubCell"/>
</dbReference>
<dbReference type="CDD" id="cd06261">
    <property type="entry name" value="TM_PBP2"/>
    <property type="match status" value="1"/>
</dbReference>
<feature type="transmembrane region" description="Helical" evidence="7">
    <location>
        <begin position="195"/>
        <end position="214"/>
    </location>
</feature>
<accession>A0A1I3S699</accession>
<dbReference type="PANTHER" id="PTHR30183">
    <property type="entry name" value="MOLYBDENUM TRANSPORT SYSTEM PERMEASE PROTEIN MODB"/>
    <property type="match status" value="1"/>
</dbReference>
<evidence type="ECO:0000256" key="4">
    <source>
        <dbReference type="ARBA" id="ARBA00022692"/>
    </source>
</evidence>
<evidence type="ECO:0000256" key="6">
    <source>
        <dbReference type="ARBA" id="ARBA00023136"/>
    </source>
</evidence>
<keyword evidence="3" id="KW-1003">Cell membrane</keyword>
<feature type="transmembrane region" description="Helical" evidence="7">
    <location>
        <begin position="152"/>
        <end position="175"/>
    </location>
</feature>
<keyword evidence="5 7" id="KW-1133">Transmembrane helix</keyword>
<comment type="subcellular location">
    <subcellularLocation>
        <location evidence="1 7">Cell membrane</location>
        <topology evidence="1 7">Multi-pass membrane protein</topology>
    </subcellularLocation>
</comment>
<keyword evidence="10" id="KW-1185">Reference proteome</keyword>
<comment type="similarity">
    <text evidence="7">Belongs to the binding-protein-dependent transport system permease family.</text>
</comment>
<dbReference type="PROSITE" id="PS50928">
    <property type="entry name" value="ABC_TM1"/>
    <property type="match status" value="1"/>
</dbReference>
<dbReference type="STRING" id="52560.SAMN04488082_10423"/>
<protein>
    <submittedName>
        <fullName evidence="9">Molybdate transport system permease protein</fullName>
    </submittedName>
</protein>